<dbReference type="InterPro" id="IPR004320">
    <property type="entry name" value="BPS1_pln"/>
</dbReference>
<dbReference type="PANTHER" id="PTHR33070:SF109">
    <property type="entry name" value="DOMAIN PROTEIN, PUTATIVE (DUF241)-RELATED"/>
    <property type="match status" value="1"/>
</dbReference>
<dbReference type="GO" id="GO:0048364">
    <property type="term" value="P:root development"/>
    <property type="evidence" value="ECO:0007669"/>
    <property type="project" value="InterPro"/>
</dbReference>
<organism evidence="1 2">
    <name type="scientific">Lithospermum erythrorhizon</name>
    <name type="common">Purple gromwell</name>
    <name type="synonym">Lithospermum officinale var. erythrorhizon</name>
    <dbReference type="NCBI Taxonomy" id="34254"/>
    <lineage>
        <taxon>Eukaryota</taxon>
        <taxon>Viridiplantae</taxon>
        <taxon>Streptophyta</taxon>
        <taxon>Embryophyta</taxon>
        <taxon>Tracheophyta</taxon>
        <taxon>Spermatophyta</taxon>
        <taxon>Magnoliopsida</taxon>
        <taxon>eudicotyledons</taxon>
        <taxon>Gunneridae</taxon>
        <taxon>Pentapetalae</taxon>
        <taxon>asterids</taxon>
        <taxon>lamiids</taxon>
        <taxon>Boraginales</taxon>
        <taxon>Boraginaceae</taxon>
        <taxon>Boraginoideae</taxon>
        <taxon>Lithospermeae</taxon>
        <taxon>Lithospermum</taxon>
    </lineage>
</organism>
<dbReference type="EMBL" id="BAABME010004322">
    <property type="protein sequence ID" value="GAA0161947.1"/>
    <property type="molecule type" value="Genomic_DNA"/>
</dbReference>
<keyword evidence="2" id="KW-1185">Reference proteome</keyword>
<sequence length="270" mass="30895">MASFSKKSIRSISLPCRSHPTTIKIEEELNKLRASSTTVTIFENLRGLMELYKCMNEVLNMPQTIQALSKYQAEKWVDELLEGPLKLLDICAISRDVVSQVKENVRNLQSSLRRRRGDSSIESSITKYTAFGRRMKKDAKKSIATLKQMDQAMEGSILEVDQHVSAVIRVLREVNAMTSSIFQSIVRFLSESKKQTKWSISRLVNKGEDQQENELESIDNALRLCGAEGVQSVQNRLENIESQFQIIETEFEDIFRCLIKSRTFLNIFSC</sequence>
<dbReference type="PANTHER" id="PTHR33070">
    <property type="entry name" value="OS06G0725500 PROTEIN"/>
    <property type="match status" value="1"/>
</dbReference>
<reference evidence="1 2" key="1">
    <citation type="submission" date="2024-01" db="EMBL/GenBank/DDBJ databases">
        <title>The complete chloroplast genome sequence of Lithospermum erythrorhizon: insights into the phylogenetic relationship among Boraginaceae species and the maternal lineages of purple gromwells.</title>
        <authorList>
            <person name="Okada T."/>
            <person name="Watanabe K."/>
        </authorList>
    </citation>
    <scope>NUCLEOTIDE SEQUENCE [LARGE SCALE GENOMIC DNA]</scope>
</reference>
<proteinExistence type="predicted"/>
<name>A0AAV3QCX4_LITER</name>
<evidence type="ECO:0000313" key="2">
    <source>
        <dbReference type="Proteomes" id="UP001454036"/>
    </source>
</evidence>
<evidence type="ECO:0000313" key="1">
    <source>
        <dbReference type="EMBL" id="GAA0161947.1"/>
    </source>
</evidence>
<accession>A0AAV3QCX4</accession>
<protein>
    <submittedName>
        <fullName evidence="1">Uncharacterized protein</fullName>
    </submittedName>
</protein>
<gene>
    <name evidence="1" type="ORF">LIER_18148</name>
</gene>
<dbReference type="Proteomes" id="UP001454036">
    <property type="component" value="Unassembled WGS sequence"/>
</dbReference>
<dbReference type="GO" id="GO:0048367">
    <property type="term" value="P:shoot system development"/>
    <property type="evidence" value="ECO:0007669"/>
    <property type="project" value="InterPro"/>
</dbReference>
<comment type="caution">
    <text evidence="1">The sequence shown here is derived from an EMBL/GenBank/DDBJ whole genome shotgun (WGS) entry which is preliminary data.</text>
</comment>
<dbReference type="Pfam" id="PF03087">
    <property type="entry name" value="BPS1"/>
    <property type="match status" value="1"/>
</dbReference>
<dbReference type="AlphaFoldDB" id="A0AAV3QCX4"/>